<organism evidence="1 2">
    <name type="scientific">Coemansia nantahalensis</name>
    <dbReference type="NCBI Taxonomy" id="2789366"/>
    <lineage>
        <taxon>Eukaryota</taxon>
        <taxon>Fungi</taxon>
        <taxon>Fungi incertae sedis</taxon>
        <taxon>Zoopagomycota</taxon>
        <taxon>Kickxellomycotina</taxon>
        <taxon>Kickxellomycetes</taxon>
        <taxon>Kickxellales</taxon>
        <taxon>Kickxellaceae</taxon>
        <taxon>Coemansia</taxon>
    </lineage>
</organism>
<sequence>MFGLGNNTYEQFNHHARVVDRRLGALGASRLGERGEGDDDADIEEDFARWKEATLPLIRQYLGSSTPVDSGDESPPEPTWRVVEVSADRVCTGGEFYEAPVAAHDSRHPFDAPVTAAAELTPTADRHLLHVEVDLAGSGMSHDAGDHIGVYPTNADEEVDLLLAALDLLDKADVPIAVQATDPFAPQQLLFPVTSTTYRAAFRHYLDITTPVPRAQIRALVLPYARSAAARGFLQPLADDKDAHAATVTAGCMSLARLINATRDAERQAGAGDEQFVLPIEAAVELCPRLQARLYSISSSGK</sequence>
<feature type="non-terminal residue" evidence="1">
    <location>
        <position position="302"/>
    </location>
</feature>
<protein>
    <submittedName>
        <fullName evidence="1">Uncharacterized protein</fullName>
    </submittedName>
</protein>
<proteinExistence type="predicted"/>
<comment type="caution">
    <text evidence="1">The sequence shown here is derived from an EMBL/GenBank/DDBJ whole genome shotgun (WGS) entry which is preliminary data.</text>
</comment>
<evidence type="ECO:0000313" key="2">
    <source>
        <dbReference type="Proteomes" id="UP001140234"/>
    </source>
</evidence>
<accession>A0ACC1JJX1</accession>
<name>A0ACC1JJX1_9FUNG</name>
<reference evidence="1" key="1">
    <citation type="submission" date="2022-07" db="EMBL/GenBank/DDBJ databases">
        <title>Phylogenomic reconstructions and comparative analyses of Kickxellomycotina fungi.</title>
        <authorList>
            <person name="Reynolds N.K."/>
            <person name="Stajich J.E."/>
            <person name="Barry K."/>
            <person name="Grigoriev I.V."/>
            <person name="Crous P."/>
            <person name="Smith M.E."/>
        </authorList>
    </citation>
    <scope>NUCLEOTIDE SEQUENCE</scope>
    <source>
        <strain evidence="1">CBS 109366</strain>
    </source>
</reference>
<dbReference type="Proteomes" id="UP001140234">
    <property type="component" value="Unassembled WGS sequence"/>
</dbReference>
<evidence type="ECO:0000313" key="1">
    <source>
        <dbReference type="EMBL" id="KAJ2759720.1"/>
    </source>
</evidence>
<gene>
    <name evidence="1" type="ORF">IWQ57_006482</name>
</gene>
<dbReference type="EMBL" id="JANBUJ010003703">
    <property type="protein sequence ID" value="KAJ2759720.1"/>
    <property type="molecule type" value="Genomic_DNA"/>
</dbReference>
<keyword evidence="2" id="KW-1185">Reference proteome</keyword>